<dbReference type="AlphaFoldDB" id="A0A8S1XFS2"/>
<accession>A0A8S1XFS2</accession>
<evidence type="ECO:0000313" key="1">
    <source>
        <dbReference type="EMBL" id="CAD8199784.1"/>
    </source>
</evidence>
<keyword evidence="2" id="KW-1185">Reference proteome</keyword>
<comment type="caution">
    <text evidence="1">The sequence shown here is derived from an EMBL/GenBank/DDBJ whole genome shotgun (WGS) entry which is preliminary data.</text>
</comment>
<proteinExistence type="predicted"/>
<gene>
    <name evidence="1" type="ORF">POCTA_138.1.T1200120</name>
</gene>
<reference evidence="1" key="1">
    <citation type="submission" date="2021-01" db="EMBL/GenBank/DDBJ databases">
        <authorList>
            <consortium name="Genoscope - CEA"/>
            <person name="William W."/>
        </authorList>
    </citation>
    <scope>NUCLEOTIDE SEQUENCE</scope>
</reference>
<evidence type="ECO:0000313" key="2">
    <source>
        <dbReference type="Proteomes" id="UP000683925"/>
    </source>
</evidence>
<dbReference type="EMBL" id="CAJJDP010000120">
    <property type="protein sequence ID" value="CAD8199784.1"/>
    <property type="molecule type" value="Genomic_DNA"/>
</dbReference>
<sequence length="137" mass="16589">MLPVLKYIIFQISLYRTPTQISILVQLYSRNNIYFNSLEPTQPKIYRTIHNTIKCCDAIFLQQQLNNSIFLSKYQRLIHTFYLSCHMYLFIQLSLFQLLLSSFHHPQNALFYKFMVLQETSLQFYQIYLQSHLYDEL</sequence>
<dbReference type="Proteomes" id="UP000683925">
    <property type="component" value="Unassembled WGS sequence"/>
</dbReference>
<name>A0A8S1XFS2_PAROT</name>
<organism evidence="1 2">
    <name type="scientific">Paramecium octaurelia</name>
    <dbReference type="NCBI Taxonomy" id="43137"/>
    <lineage>
        <taxon>Eukaryota</taxon>
        <taxon>Sar</taxon>
        <taxon>Alveolata</taxon>
        <taxon>Ciliophora</taxon>
        <taxon>Intramacronucleata</taxon>
        <taxon>Oligohymenophorea</taxon>
        <taxon>Peniculida</taxon>
        <taxon>Parameciidae</taxon>
        <taxon>Paramecium</taxon>
    </lineage>
</organism>
<protein>
    <submittedName>
        <fullName evidence="1">Uncharacterized protein</fullName>
    </submittedName>
</protein>